<dbReference type="EMBL" id="AVOT02034130">
    <property type="protein sequence ID" value="MBW0528174.1"/>
    <property type="molecule type" value="Genomic_DNA"/>
</dbReference>
<comment type="caution">
    <text evidence="2">The sequence shown here is derived from an EMBL/GenBank/DDBJ whole genome shotgun (WGS) entry which is preliminary data.</text>
</comment>
<keyword evidence="3" id="KW-1185">Reference proteome</keyword>
<evidence type="ECO:0000313" key="3">
    <source>
        <dbReference type="Proteomes" id="UP000765509"/>
    </source>
</evidence>
<accession>A0A9Q3I712</accession>
<organism evidence="2 3">
    <name type="scientific">Austropuccinia psidii MF-1</name>
    <dbReference type="NCBI Taxonomy" id="1389203"/>
    <lineage>
        <taxon>Eukaryota</taxon>
        <taxon>Fungi</taxon>
        <taxon>Dikarya</taxon>
        <taxon>Basidiomycota</taxon>
        <taxon>Pucciniomycotina</taxon>
        <taxon>Pucciniomycetes</taxon>
        <taxon>Pucciniales</taxon>
        <taxon>Sphaerophragmiaceae</taxon>
        <taxon>Austropuccinia</taxon>
    </lineage>
</organism>
<evidence type="ECO:0000313" key="2">
    <source>
        <dbReference type="EMBL" id="MBW0528174.1"/>
    </source>
</evidence>
<feature type="region of interest" description="Disordered" evidence="1">
    <location>
        <begin position="17"/>
        <end position="47"/>
    </location>
</feature>
<protein>
    <submittedName>
        <fullName evidence="2">Uncharacterized protein</fullName>
    </submittedName>
</protein>
<gene>
    <name evidence="2" type="ORF">O181_067889</name>
</gene>
<proteinExistence type="predicted"/>
<dbReference type="Proteomes" id="UP000765509">
    <property type="component" value="Unassembled WGS sequence"/>
</dbReference>
<dbReference type="AlphaFoldDB" id="A0A9Q3I712"/>
<name>A0A9Q3I712_9BASI</name>
<reference evidence="2" key="1">
    <citation type="submission" date="2021-03" db="EMBL/GenBank/DDBJ databases">
        <title>Draft genome sequence of rust myrtle Austropuccinia psidii MF-1, a brazilian biotype.</title>
        <authorList>
            <person name="Quecine M.C."/>
            <person name="Pachon D.M.R."/>
            <person name="Bonatelli M.L."/>
            <person name="Correr F.H."/>
            <person name="Franceschini L.M."/>
            <person name="Leite T.F."/>
            <person name="Margarido G.R.A."/>
            <person name="Almeida C.A."/>
            <person name="Ferrarezi J.A."/>
            <person name="Labate C.A."/>
        </authorList>
    </citation>
    <scope>NUCLEOTIDE SEQUENCE</scope>
    <source>
        <strain evidence="2">MF-1</strain>
    </source>
</reference>
<sequence length="88" mass="8916">MGDPFFNLFTVSSSFSGESTPLAAASPSSPVFLASTSPTSPSISPPGSPLSTFATALMISPQSTNSDGTLYGINICPRSSSTLPQTDP</sequence>
<feature type="compositionally biased region" description="Low complexity" evidence="1">
    <location>
        <begin position="21"/>
        <end position="42"/>
    </location>
</feature>
<evidence type="ECO:0000256" key="1">
    <source>
        <dbReference type="SAM" id="MobiDB-lite"/>
    </source>
</evidence>